<accession>A0AAD1RMB6</accession>
<evidence type="ECO:0000256" key="1">
    <source>
        <dbReference type="SAM" id="MobiDB-lite"/>
    </source>
</evidence>
<dbReference type="EMBL" id="OW240914">
    <property type="protein sequence ID" value="CAH2274470.1"/>
    <property type="molecule type" value="Genomic_DNA"/>
</dbReference>
<dbReference type="AlphaFoldDB" id="A0AAD1RMB6"/>
<proteinExistence type="predicted"/>
<feature type="region of interest" description="Disordered" evidence="1">
    <location>
        <begin position="64"/>
        <end position="88"/>
    </location>
</feature>
<gene>
    <name evidence="2" type="ORF">PECUL_23A045230</name>
</gene>
<evidence type="ECO:0000313" key="2">
    <source>
        <dbReference type="EMBL" id="CAH2274470.1"/>
    </source>
</evidence>
<sequence>RAEQTQQPIIHTTQPQAEVLSANSLNELTNPAMRIENAAVSATCPSSGPGTHTEVPLQCQPYTRGFFQEPEAPRANDPQNRIHGTTTR</sequence>
<feature type="non-terminal residue" evidence="2">
    <location>
        <position position="88"/>
    </location>
</feature>
<dbReference type="Proteomes" id="UP001295444">
    <property type="component" value="Chromosome 03"/>
</dbReference>
<feature type="compositionally biased region" description="Polar residues" evidence="1">
    <location>
        <begin position="77"/>
        <end position="88"/>
    </location>
</feature>
<evidence type="ECO:0000313" key="3">
    <source>
        <dbReference type="Proteomes" id="UP001295444"/>
    </source>
</evidence>
<organism evidence="2 3">
    <name type="scientific">Pelobates cultripes</name>
    <name type="common">Western spadefoot toad</name>
    <dbReference type="NCBI Taxonomy" id="61616"/>
    <lineage>
        <taxon>Eukaryota</taxon>
        <taxon>Metazoa</taxon>
        <taxon>Chordata</taxon>
        <taxon>Craniata</taxon>
        <taxon>Vertebrata</taxon>
        <taxon>Euteleostomi</taxon>
        <taxon>Amphibia</taxon>
        <taxon>Batrachia</taxon>
        <taxon>Anura</taxon>
        <taxon>Pelobatoidea</taxon>
        <taxon>Pelobatidae</taxon>
        <taxon>Pelobates</taxon>
    </lineage>
</organism>
<feature type="non-terminal residue" evidence="2">
    <location>
        <position position="1"/>
    </location>
</feature>
<keyword evidence="3" id="KW-1185">Reference proteome</keyword>
<protein>
    <submittedName>
        <fullName evidence="2">Uncharacterized protein</fullName>
    </submittedName>
</protein>
<reference evidence="2" key="1">
    <citation type="submission" date="2022-03" db="EMBL/GenBank/DDBJ databases">
        <authorList>
            <person name="Alioto T."/>
            <person name="Alioto T."/>
            <person name="Gomez Garrido J."/>
        </authorList>
    </citation>
    <scope>NUCLEOTIDE SEQUENCE</scope>
</reference>
<name>A0AAD1RMB6_PELCU</name>